<evidence type="ECO:0000313" key="1">
    <source>
        <dbReference type="EMBL" id="TGX82824.1"/>
    </source>
</evidence>
<protein>
    <submittedName>
        <fullName evidence="1">Uncharacterized protein</fullName>
    </submittedName>
</protein>
<accession>A0AC61QRF0</accession>
<name>A0AC61QRF0_9BACT</name>
<dbReference type="EMBL" id="SRZC01000007">
    <property type="protein sequence ID" value="TGX82824.1"/>
    <property type="molecule type" value="Genomic_DNA"/>
</dbReference>
<comment type="caution">
    <text evidence="1">The sequence shown here is derived from an EMBL/GenBank/DDBJ whole genome shotgun (WGS) entry which is preliminary data.</text>
</comment>
<evidence type="ECO:0000313" key="2">
    <source>
        <dbReference type="Proteomes" id="UP000308886"/>
    </source>
</evidence>
<organism evidence="1 2">
    <name type="scientific">Palleniella muris</name>
    <dbReference type="NCBI Taxonomy" id="3038145"/>
    <lineage>
        <taxon>Bacteria</taxon>
        <taxon>Pseudomonadati</taxon>
        <taxon>Bacteroidota</taxon>
        <taxon>Bacteroidia</taxon>
        <taxon>Bacteroidales</taxon>
        <taxon>Prevotellaceae</taxon>
        <taxon>Palleniella</taxon>
    </lineage>
</organism>
<reference evidence="1" key="1">
    <citation type="submission" date="2019-04" db="EMBL/GenBank/DDBJ databases">
        <title>Microbes associate with the intestines of laboratory mice.</title>
        <authorList>
            <person name="Navarre W."/>
            <person name="Wong E."/>
            <person name="Huang K."/>
            <person name="Tropini C."/>
            <person name="Ng K."/>
            <person name="Yu B."/>
        </authorList>
    </citation>
    <scope>NUCLEOTIDE SEQUENCE</scope>
    <source>
        <strain evidence="1">NM73_A23</strain>
    </source>
</reference>
<gene>
    <name evidence="1" type="ORF">E5358_05660</name>
</gene>
<dbReference type="Proteomes" id="UP000308886">
    <property type="component" value="Unassembled WGS sequence"/>
</dbReference>
<keyword evidence="2" id="KW-1185">Reference proteome</keyword>
<sequence>MKLLFPLPNGEELDLLGDGPDDMEYVCLVCGEFETPISELLEDYKFEPNNLRRQAIADEIRDQAYYFAGETANYDEDLQQMISWDDLGEQMYQALITFAKV</sequence>
<proteinExistence type="predicted"/>